<dbReference type="AlphaFoldDB" id="A0A2T5IUR0"/>
<dbReference type="CDD" id="cd05483">
    <property type="entry name" value="retropepsin_like_bacteria"/>
    <property type="match status" value="1"/>
</dbReference>
<gene>
    <name evidence="1" type="ORF">C8N29_11836</name>
</gene>
<keyword evidence="2" id="KW-1185">Reference proteome</keyword>
<name>A0A2T5IUR0_9GAMM</name>
<accession>A0A2T5IUR0</accession>
<dbReference type="EMBL" id="QAON01000018">
    <property type="protein sequence ID" value="PTQ87541.1"/>
    <property type="molecule type" value="Genomic_DNA"/>
</dbReference>
<comment type="caution">
    <text evidence="1">The sequence shown here is derived from an EMBL/GenBank/DDBJ whole genome shotgun (WGS) entry which is preliminary data.</text>
</comment>
<organism evidence="1 2">
    <name type="scientific">Agitococcus lubricus</name>
    <dbReference type="NCBI Taxonomy" id="1077255"/>
    <lineage>
        <taxon>Bacteria</taxon>
        <taxon>Pseudomonadati</taxon>
        <taxon>Pseudomonadota</taxon>
        <taxon>Gammaproteobacteria</taxon>
        <taxon>Moraxellales</taxon>
        <taxon>Moraxellaceae</taxon>
        <taxon>Agitococcus</taxon>
    </lineage>
</organism>
<dbReference type="GO" id="GO:0008233">
    <property type="term" value="F:peptidase activity"/>
    <property type="evidence" value="ECO:0007669"/>
    <property type="project" value="UniProtKB-KW"/>
</dbReference>
<dbReference type="Proteomes" id="UP000244223">
    <property type="component" value="Unassembled WGS sequence"/>
</dbReference>
<dbReference type="RefSeq" id="WP_107866759.1">
    <property type="nucleotide sequence ID" value="NZ_QAON01000018.1"/>
</dbReference>
<dbReference type="InterPro" id="IPR021109">
    <property type="entry name" value="Peptidase_aspartic_dom_sf"/>
</dbReference>
<dbReference type="Gene3D" id="2.40.70.10">
    <property type="entry name" value="Acid Proteases"/>
    <property type="match status" value="1"/>
</dbReference>
<dbReference type="Pfam" id="PF13975">
    <property type="entry name" value="gag-asp_proteas"/>
    <property type="match status" value="1"/>
</dbReference>
<dbReference type="GO" id="GO:0006508">
    <property type="term" value="P:proteolysis"/>
    <property type="evidence" value="ECO:0007669"/>
    <property type="project" value="UniProtKB-KW"/>
</dbReference>
<dbReference type="NCBIfam" id="TIGR02281">
    <property type="entry name" value="clan_AA_DTGA"/>
    <property type="match status" value="1"/>
</dbReference>
<evidence type="ECO:0000313" key="1">
    <source>
        <dbReference type="EMBL" id="PTQ87541.1"/>
    </source>
</evidence>
<dbReference type="InterPro" id="IPR011969">
    <property type="entry name" value="Clan_AA_Asp_peptidase_C"/>
</dbReference>
<protein>
    <submittedName>
        <fullName evidence="1">Aspartyl protease family protein</fullName>
    </submittedName>
</protein>
<dbReference type="InterPro" id="IPR034122">
    <property type="entry name" value="Retropepsin-like_bacterial"/>
</dbReference>
<keyword evidence="1" id="KW-0645">Protease</keyword>
<sequence>MGHHGQRLLAFLISVLLAGVSYGQDLSVLGLFADRAILKIDGETKLLKVGETYNDIKLVAVNAQEARLKIGNKEHTLGLGQDRGGIQTQQSEKAFVELSPNAFNQYRVNGVINGNIVEFLVDTGANTVSMSRNQAKRLGIDFRRIGQEGASRTASGVIKSWRVLLNKIKVGGITVQAVEATVRDLDSDEPILLGMSFLGQVRLEHEENRLRMSAK</sequence>
<evidence type="ECO:0000313" key="2">
    <source>
        <dbReference type="Proteomes" id="UP000244223"/>
    </source>
</evidence>
<reference evidence="1 2" key="1">
    <citation type="submission" date="2018-04" db="EMBL/GenBank/DDBJ databases">
        <title>Genomic Encyclopedia of Archaeal and Bacterial Type Strains, Phase II (KMG-II): from individual species to whole genera.</title>
        <authorList>
            <person name="Goeker M."/>
        </authorList>
    </citation>
    <scope>NUCLEOTIDE SEQUENCE [LARGE SCALE GENOMIC DNA]</scope>
    <source>
        <strain evidence="1 2">DSM 5822</strain>
    </source>
</reference>
<keyword evidence="1" id="KW-0378">Hydrolase</keyword>
<dbReference type="SUPFAM" id="SSF50630">
    <property type="entry name" value="Acid proteases"/>
    <property type="match status" value="1"/>
</dbReference>
<proteinExistence type="predicted"/>
<dbReference type="OrthoDB" id="185963at2"/>